<evidence type="ECO:0000313" key="3">
    <source>
        <dbReference type="Proteomes" id="UP001163046"/>
    </source>
</evidence>
<keyword evidence="3" id="KW-1185">Reference proteome</keyword>
<gene>
    <name evidence="2" type="ORF">OS493_002698</name>
</gene>
<dbReference type="AlphaFoldDB" id="A0A9W9YTD0"/>
<dbReference type="InterPro" id="IPR051495">
    <property type="entry name" value="Epithelial_Barrier/Signaling"/>
</dbReference>
<feature type="chain" id="PRO_5040908353" evidence="1">
    <location>
        <begin position="22"/>
        <end position="165"/>
    </location>
</feature>
<organism evidence="2 3">
    <name type="scientific">Desmophyllum pertusum</name>
    <dbReference type="NCBI Taxonomy" id="174260"/>
    <lineage>
        <taxon>Eukaryota</taxon>
        <taxon>Metazoa</taxon>
        <taxon>Cnidaria</taxon>
        <taxon>Anthozoa</taxon>
        <taxon>Hexacorallia</taxon>
        <taxon>Scleractinia</taxon>
        <taxon>Caryophylliina</taxon>
        <taxon>Caryophylliidae</taxon>
        <taxon>Desmophyllum</taxon>
    </lineage>
</organism>
<evidence type="ECO:0000256" key="1">
    <source>
        <dbReference type="SAM" id="SignalP"/>
    </source>
</evidence>
<proteinExistence type="predicted"/>
<keyword evidence="1" id="KW-0732">Signal</keyword>
<dbReference type="EMBL" id="MU827302">
    <property type="protein sequence ID" value="KAJ7365960.1"/>
    <property type="molecule type" value="Genomic_DNA"/>
</dbReference>
<feature type="signal peptide" evidence="1">
    <location>
        <begin position="1"/>
        <end position="21"/>
    </location>
</feature>
<sequence length="165" mass="18076">MFSQQSKVFVALLVHINSCLTVPLSEFYPYGVSEGDTALPPNDDGSSGVIPISIQFPYFDRNHDSLYVNTNGVVSFLVAVSQYTPLPFPLGMSDALFRHSGVTLIPEMEGPYRTGSPQIPCYYRELPGTFTAPSSLIKSSRQHGFLLPPGTGWLSLELVEFLGAR</sequence>
<protein>
    <submittedName>
        <fullName evidence="2">Uncharacterized protein</fullName>
    </submittedName>
</protein>
<dbReference type="Proteomes" id="UP001163046">
    <property type="component" value="Unassembled WGS sequence"/>
</dbReference>
<reference evidence="2" key="1">
    <citation type="submission" date="2023-01" db="EMBL/GenBank/DDBJ databases">
        <title>Genome assembly of the deep-sea coral Lophelia pertusa.</title>
        <authorList>
            <person name="Herrera S."/>
            <person name="Cordes E."/>
        </authorList>
    </citation>
    <scope>NUCLEOTIDE SEQUENCE</scope>
    <source>
        <strain evidence="2">USNM1676648</strain>
        <tissue evidence="2">Polyp</tissue>
    </source>
</reference>
<name>A0A9W9YTD0_9CNID</name>
<dbReference type="PANTHER" id="PTHR13802">
    <property type="entry name" value="MUCIN 4-RELATED"/>
    <property type="match status" value="1"/>
</dbReference>
<dbReference type="OrthoDB" id="6236007at2759"/>
<accession>A0A9W9YTD0</accession>
<comment type="caution">
    <text evidence="2">The sequence shown here is derived from an EMBL/GenBank/DDBJ whole genome shotgun (WGS) entry which is preliminary data.</text>
</comment>
<dbReference type="PANTHER" id="PTHR13802:SF59">
    <property type="entry name" value="SUSHI DOMAIN-CONTAINING PROTEIN 2"/>
    <property type="match status" value="1"/>
</dbReference>
<evidence type="ECO:0000313" key="2">
    <source>
        <dbReference type="EMBL" id="KAJ7365960.1"/>
    </source>
</evidence>